<protein>
    <submittedName>
        <fullName evidence="3">Uncharacterized protein LOC103060316 isoform X1</fullName>
    </submittedName>
</protein>
<dbReference type="GeneID" id="103060316"/>
<dbReference type="KEGG" id="pbi:103060316"/>
<keyword evidence="1" id="KW-1133">Transmembrane helix</keyword>
<dbReference type="OrthoDB" id="9040247at2759"/>
<gene>
    <name evidence="3" type="primary">LOC103060316</name>
</gene>
<proteinExistence type="predicted"/>
<keyword evidence="2" id="KW-1185">Reference proteome</keyword>
<keyword evidence="1" id="KW-0472">Membrane</keyword>
<evidence type="ECO:0000313" key="2">
    <source>
        <dbReference type="Proteomes" id="UP000695026"/>
    </source>
</evidence>
<evidence type="ECO:0000313" key="3">
    <source>
        <dbReference type="RefSeq" id="XP_025028038.1"/>
    </source>
</evidence>
<keyword evidence="1" id="KW-0812">Transmembrane</keyword>
<organism evidence="2 3">
    <name type="scientific">Python bivittatus</name>
    <name type="common">Burmese python</name>
    <name type="synonym">Python molurus bivittatus</name>
    <dbReference type="NCBI Taxonomy" id="176946"/>
    <lineage>
        <taxon>Eukaryota</taxon>
        <taxon>Metazoa</taxon>
        <taxon>Chordata</taxon>
        <taxon>Craniata</taxon>
        <taxon>Vertebrata</taxon>
        <taxon>Euteleostomi</taxon>
        <taxon>Lepidosauria</taxon>
        <taxon>Squamata</taxon>
        <taxon>Bifurcata</taxon>
        <taxon>Unidentata</taxon>
        <taxon>Episquamata</taxon>
        <taxon>Toxicofera</taxon>
        <taxon>Serpentes</taxon>
        <taxon>Henophidia</taxon>
        <taxon>Pythonidae</taxon>
        <taxon>Python</taxon>
    </lineage>
</organism>
<sequence length="304" mass="34454">MAAKALATMKEDSDLLEPFLLDEDYREHKLVRRSSYQKKPGELLLLNFAVLWHNIKSGIKYNVSCFSHKHTMTGPPLKRSTWVLILVPSILLTIGGMWVWRNLPIAVADPKNLTVATLLEAKKSKPLCGAMEKCLDKAIKEFILEPDIVKENAKMILECNGTRKEFVSGKGGNYIEVFWVDGQTYYTVKEANSKARMARLGRQPLPLSLASILNVYQELASHEGSEDLRQCLNKTIEEFPKEPSDVQKNAKLVVSCGENNVIFCSAAGKNEITVYKDMHGKIEFNVKYTGWAWWASLFTRRQVK</sequence>
<evidence type="ECO:0000256" key="1">
    <source>
        <dbReference type="SAM" id="Phobius"/>
    </source>
</evidence>
<dbReference type="OMA" id="FMLEPRI"/>
<reference evidence="3" key="1">
    <citation type="submission" date="2025-08" db="UniProtKB">
        <authorList>
            <consortium name="RefSeq"/>
        </authorList>
    </citation>
    <scope>IDENTIFICATION</scope>
    <source>
        <tissue evidence="3">Liver</tissue>
    </source>
</reference>
<name>A0A9F5J641_PYTBI</name>
<dbReference type="Proteomes" id="UP000695026">
    <property type="component" value="Unplaced"/>
</dbReference>
<dbReference type="AlphaFoldDB" id="A0A9F5J641"/>
<accession>A0A9F5J641</accession>
<dbReference type="RefSeq" id="XP_025028038.1">
    <property type="nucleotide sequence ID" value="XM_025172270.1"/>
</dbReference>
<feature type="transmembrane region" description="Helical" evidence="1">
    <location>
        <begin position="82"/>
        <end position="100"/>
    </location>
</feature>